<comment type="similarity">
    <text evidence="6">Belongs to the protein kinase superfamily. STE Ser/Thr protein kinase family. MAP kinase kinase subfamily.</text>
</comment>
<dbReference type="Pfam" id="PF00069">
    <property type="entry name" value="Pkinase"/>
    <property type="match status" value="1"/>
</dbReference>
<dbReference type="EMBL" id="LIAE01006329">
    <property type="protein sequence ID" value="PAV91205.1"/>
    <property type="molecule type" value="Genomic_DNA"/>
</dbReference>
<gene>
    <name evidence="11" type="ORF">WR25_09187</name>
</gene>
<evidence type="ECO:0000313" key="12">
    <source>
        <dbReference type="Proteomes" id="UP000218231"/>
    </source>
</evidence>
<keyword evidence="3 8" id="KW-0547">Nucleotide-binding</keyword>
<organism evidence="11 12">
    <name type="scientific">Diploscapter pachys</name>
    <dbReference type="NCBI Taxonomy" id="2018661"/>
    <lineage>
        <taxon>Eukaryota</taxon>
        <taxon>Metazoa</taxon>
        <taxon>Ecdysozoa</taxon>
        <taxon>Nematoda</taxon>
        <taxon>Chromadorea</taxon>
        <taxon>Rhabditida</taxon>
        <taxon>Rhabditina</taxon>
        <taxon>Rhabditomorpha</taxon>
        <taxon>Rhabditoidea</taxon>
        <taxon>Rhabditidae</taxon>
        <taxon>Diploscapter</taxon>
    </lineage>
</organism>
<keyword evidence="12" id="KW-1185">Reference proteome</keyword>
<dbReference type="GO" id="GO:0004674">
    <property type="term" value="F:protein serine/threonine kinase activity"/>
    <property type="evidence" value="ECO:0007669"/>
    <property type="project" value="UniProtKB-KW"/>
</dbReference>
<sequence>MSLKRDEDEYHGNGLHRPMEAHSSLSTIGHINYIRMFVSDRLQFPDEADEHLFGYKDLQEVQTIGQGSFAHVREMIHISTGRRMAVKRVRILGTGHDDTSENRSMKQLHKEVEAIRSASNCPQIVRFYGLTFHEGDGLVCMELMDISLHQLYKISHELAKEPFCETTLGAVAVATIRALQHLKVKHQIIHRDVKPSNILLSLNGLVKLCDFGICGYLEDSVNKTRDVGCRPYMAPERLSFTNRSYDSRSDVWSLGITLVEVANGEFPYKSFNTSPIFAQIQMVVYEDPPTIEPDHFSIKARNFVAACLVKEFEQRPNFDQLSQAPFFLQNSQPKSGDCPVQLFVTKMHPLKGQLSNHFH</sequence>
<dbReference type="InterPro" id="IPR000719">
    <property type="entry name" value="Prot_kinase_dom"/>
</dbReference>
<dbReference type="SUPFAM" id="SSF56112">
    <property type="entry name" value="Protein kinase-like (PK-like)"/>
    <property type="match status" value="1"/>
</dbReference>
<dbReference type="FunFam" id="3.30.200.20:FF:000040">
    <property type="entry name" value="Dual specificity mitogen-activated protein kinase kinase"/>
    <property type="match status" value="1"/>
</dbReference>
<dbReference type="GO" id="GO:0005524">
    <property type="term" value="F:ATP binding"/>
    <property type="evidence" value="ECO:0007669"/>
    <property type="project" value="UniProtKB-UniRule"/>
</dbReference>
<keyword evidence="2" id="KW-0808">Transferase</keyword>
<dbReference type="SMART" id="SM00220">
    <property type="entry name" value="S_TKc"/>
    <property type="match status" value="1"/>
</dbReference>
<evidence type="ECO:0000256" key="6">
    <source>
        <dbReference type="ARBA" id="ARBA00038035"/>
    </source>
</evidence>
<dbReference type="GO" id="GO:0004708">
    <property type="term" value="F:MAP kinase kinase activity"/>
    <property type="evidence" value="ECO:0007669"/>
    <property type="project" value="UniProtKB-EC"/>
</dbReference>
<comment type="caution">
    <text evidence="11">The sequence shown here is derived from an EMBL/GenBank/DDBJ whole genome shotgun (WGS) entry which is preliminary data.</text>
</comment>
<feature type="binding site" evidence="8">
    <location>
        <position position="87"/>
    </location>
    <ligand>
        <name>ATP</name>
        <dbReference type="ChEBI" id="CHEBI:30616"/>
    </ligand>
</feature>
<dbReference type="InterPro" id="IPR011009">
    <property type="entry name" value="Kinase-like_dom_sf"/>
</dbReference>
<feature type="domain" description="Protein kinase" evidence="10">
    <location>
        <begin position="58"/>
        <end position="327"/>
    </location>
</feature>
<evidence type="ECO:0000256" key="8">
    <source>
        <dbReference type="PROSITE-ProRule" id="PRU10141"/>
    </source>
</evidence>
<name>A0A2A2LYW9_9BILA</name>
<dbReference type="PROSITE" id="PS00108">
    <property type="entry name" value="PROTEIN_KINASE_ST"/>
    <property type="match status" value="1"/>
</dbReference>
<keyword evidence="1 9" id="KW-0723">Serine/threonine-protein kinase</keyword>
<evidence type="ECO:0000256" key="1">
    <source>
        <dbReference type="ARBA" id="ARBA00022527"/>
    </source>
</evidence>
<evidence type="ECO:0000256" key="7">
    <source>
        <dbReference type="ARBA" id="ARBA00038999"/>
    </source>
</evidence>
<evidence type="ECO:0000256" key="4">
    <source>
        <dbReference type="ARBA" id="ARBA00022777"/>
    </source>
</evidence>
<keyword evidence="4" id="KW-0418">Kinase</keyword>
<dbReference type="InterPro" id="IPR017441">
    <property type="entry name" value="Protein_kinase_ATP_BS"/>
</dbReference>
<accession>A0A2A2LYW9</accession>
<evidence type="ECO:0000313" key="11">
    <source>
        <dbReference type="EMBL" id="PAV91205.1"/>
    </source>
</evidence>
<dbReference type="PANTHER" id="PTHR48013:SF13">
    <property type="entry name" value="PROTEIN KINASE DOMAIN-CONTAINING PROTEIN"/>
    <property type="match status" value="1"/>
</dbReference>
<dbReference type="EC" id="2.7.12.2" evidence="7"/>
<dbReference type="InterPro" id="IPR008271">
    <property type="entry name" value="Ser/Thr_kinase_AS"/>
</dbReference>
<protein>
    <recommendedName>
        <fullName evidence="7">mitogen-activated protein kinase kinase</fullName>
        <ecNumber evidence="7">2.7.12.2</ecNumber>
    </recommendedName>
</protein>
<keyword evidence="5 8" id="KW-0067">ATP-binding</keyword>
<dbReference type="PROSITE" id="PS00107">
    <property type="entry name" value="PROTEIN_KINASE_ATP"/>
    <property type="match status" value="1"/>
</dbReference>
<evidence type="ECO:0000256" key="3">
    <source>
        <dbReference type="ARBA" id="ARBA00022741"/>
    </source>
</evidence>
<evidence type="ECO:0000259" key="10">
    <source>
        <dbReference type="PROSITE" id="PS50011"/>
    </source>
</evidence>
<evidence type="ECO:0000256" key="5">
    <source>
        <dbReference type="ARBA" id="ARBA00022840"/>
    </source>
</evidence>
<dbReference type="PANTHER" id="PTHR48013">
    <property type="entry name" value="DUAL SPECIFICITY MITOGEN-ACTIVATED PROTEIN KINASE KINASE 5-RELATED"/>
    <property type="match status" value="1"/>
</dbReference>
<dbReference type="AlphaFoldDB" id="A0A2A2LYW9"/>
<reference evidence="11 12" key="1">
    <citation type="journal article" date="2017" name="Curr. Biol.">
        <title>Genome architecture and evolution of a unichromosomal asexual nematode.</title>
        <authorList>
            <person name="Fradin H."/>
            <person name="Zegar C."/>
            <person name="Gutwein M."/>
            <person name="Lucas J."/>
            <person name="Kovtun M."/>
            <person name="Corcoran D."/>
            <person name="Baugh L.R."/>
            <person name="Kiontke K."/>
            <person name="Gunsalus K."/>
            <person name="Fitch D.H."/>
            <person name="Piano F."/>
        </authorList>
    </citation>
    <scope>NUCLEOTIDE SEQUENCE [LARGE SCALE GENOMIC DNA]</scope>
    <source>
        <strain evidence="11">PF1309</strain>
    </source>
</reference>
<dbReference type="PROSITE" id="PS50011">
    <property type="entry name" value="PROTEIN_KINASE_DOM"/>
    <property type="match status" value="1"/>
</dbReference>
<evidence type="ECO:0000256" key="2">
    <source>
        <dbReference type="ARBA" id="ARBA00022679"/>
    </source>
</evidence>
<proteinExistence type="inferred from homology"/>
<dbReference type="GO" id="GO:0051403">
    <property type="term" value="P:stress-activated MAPK cascade"/>
    <property type="evidence" value="ECO:0007669"/>
    <property type="project" value="TreeGrafter"/>
</dbReference>
<dbReference type="Proteomes" id="UP000218231">
    <property type="component" value="Unassembled WGS sequence"/>
</dbReference>
<dbReference type="Gene3D" id="1.10.510.10">
    <property type="entry name" value="Transferase(Phosphotransferase) domain 1"/>
    <property type="match status" value="1"/>
</dbReference>
<dbReference type="OrthoDB" id="10252354at2759"/>
<dbReference type="Gene3D" id="3.30.200.20">
    <property type="entry name" value="Phosphorylase Kinase, domain 1"/>
    <property type="match status" value="1"/>
</dbReference>
<evidence type="ECO:0000256" key="9">
    <source>
        <dbReference type="RuleBase" id="RU000304"/>
    </source>
</evidence>
<dbReference type="STRING" id="2018661.A0A2A2LYW9"/>